<feature type="transmembrane region" description="Helical" evidence="1">
    <location>
        <begin position="85"/>
        <end position="106"/>
    </location>
</feature>
<dbReference type="PANTHER" id="PTHR30273:SF2">
    <property type="entry name" value="PROTEIN FECR"/>
    <property type="match status" value="1"/>
</dbReference>
<dbReference type="RefSeq" id="WP_007279372.1">
    <property type="nucleotide sequence ID" value="NZ_ABCK01000013.1"/>
</dbReference>
<dbReference type="Proteomes" id="UP000004947">
    <property type="component" value="Unassembled WGS sequence"/>
</dbReference>
<protein>
    <recommendedName>
        <fullName evidence="4">FecR protein domain-containing protein</fullName>
    </recommendedName>
</protein>
<dbReference type="EMBL" id="ABCK01000013">
    <property type="protein sequence ID" value="EDM26881.1"/>
    <property type="molecule type" value="Genomic_DNA"/>
</dbReference>
<keyword evidence="1" id="KW-0812">Transmembrane</keyword>
<reference evidence="2 3" key="1">
    <citation type="journal article" date="2010" name="J. Bacteriol.">
        <title>Genome sequence of Lentisphaera araneosa HTCC2155T, the type species of the order Lentisphaerales in the phylum Lentisphaerae.</title>
        <authorList>
            <person name="Thrash J.C."/>
            <person name="Cho J.C."/>
            <person name="Vergin K.L."/>
            <person name="Morris R.M."/>
            <person name="Giovannoni S.J."/>
        </authorList>
    </citation>
    <scope>NUCLEOTIDE SEQUENCE [LARGE SCALE GENOMIC DNA]</scope>
    <source>
        <strain evidence="2 3">HTCC2155</strain>
    </source>
</reference>
<gene>
    <name evidence="2" type="ORF">LNTAR_06534</name>
</gene>
<dbReference type="OrthoDB" id="9802683at2"/>
<comment type="caution">
    <text evidence="2">The sequence shown here is derived from an EMBL/GenBank/DDBJ whole genome shotgun (WGS) entry which is preliminary data.</text>
</comment>
<dbReference type="InterPro" id="IPR012373">
    <property type="entry name" value="Ferrdict_sens_TM"/>
</dbReference>
<dbReference type="GO" id="GO:0016989">
    <property type="term" value="F:sigma factor antagonist activity"/>
    <property type="evidence" value="ECO:0007669"/>
    <property type="project" value="TreeGrafter"/>
</dbReference>
<evidence type="ECO:0008006" key="4">
    <source>
        <dbReference type="Google" id="ProtNLM"/>
    </source>
</evidence>
<dbReference type="AlphaFoldDB" id="A6DND3"/>
<keyword evidence="1" id="KW-1133">Transmembrane helix</keyword>
<dbReference type="PANTHER" id="PTHR30273">
    <property type="entry name" value="PERIPLASMIC SIGNAL SENSOR AND SIGMA FACTOR ACTIVATOR FECR-RELATED"/>
    <property type="match status" value="1"/>
</dbReference>
<accession>A6DND3</accession>
<dbReference type="eggNOG" id="COG3211">
    <property type="taxonomic scope" value="Bacteria"/>
</dbReference>
<dbReference type="Gene3D" id="2.60.120.260">
    <property type="entry name" value="Galactose-binding domain-like"/>
    <property type="match status" value="1"/>
</dbReference>
<evidence type="ECO:0000313" key="2">
    <source>
        <dbReference type="EMBL" id="EDM26881.1"/>
    </source>
</evidence>
<name>A6DND3_9BACT</name>
<proteinExistence type="predicted"/>
<organism evidence="2 3">
    <name type="scientific">Lentisphaera araneosa HTCC2155</name>
    <dbReference type="NCBI Taxonomy" id="313628"/>
    <lineage>
        <taxon>Bacteria</taxon>
        <taxon>Pseudomonadati</taxon>
        <taxon>Lentisphaerota</taxon>
        <taxon>Lentisphaeria</taxon>
        <taxon>Lentisphaerales</taxon>
        <taxon>Lentisphaeraceae</taxon>
        <taxon>Lentisphaera</taxon>
    </lineage>
</organism>
<keyword evidence="1" id="KW-0472">Membrane</keyword>
<sequence>MNQEELFDAYLRQELNEEELTQLLQRLEQEEDFKKDFFRYVEETSAMLQCAQDMQSEHLLPKENELKIAIKDPNQKTKQAPKSNFIFDFRIITAIAAILVCGFIILNKEEFNPEKLTYRITEAQAKNFTLSPISPQERIVLEENESLRLINESGSRIQLVGPMHAQFIHDKYVILKSGRITLSLSEEDKGFLLSNSIKDIRDIGTAFGAHLRNKDLDLHVFDGLVEFGTNNKILVKEKESYTYSSKSGFSSIPHLSEQVFASNAQINPLLEFKVLAGENYFLKLNENTSTLQGTINILNYNPKNPKLMLQIFADDEFIQGVQFTKKQKEIQIKLNDLDKARMLRFHIDGSNHDIPTLFAQISFSQNDALEPLQASQVLISDKAHWHFYKDEIAPQEDWKTSSQAPANWQKSQASFGYSDKASTELKVDDHPLHVRHEFELQRPPNKMAKLILSARVDDGAIFYLNGVELQRTHLPDGPLDQSSRANFRTKSEYKFTTFILPVDNLKQGHNILSASVYQFEKKSSDMFFNARLLLLE</sequence>
<keyword evidence="3" id="KW-1185">Reference proteome</keyword>
<dbReference type="STRING" id="313628.LNTAR_06534"/>
<evidence type="ECO:0000313" key="3">
    <source>
        <dbReference type="Proteomes" id="UP000004947"/>
    </source>
</evidence>
<evidence type="ECO:0000256" key="1">
    <source>
        <dbReference type="SAM" id="Phobius"/>
    </source>
</evidence>